<dbReference type="GO" id="GO:0009733">
    <property type="term" value="P:response to auxin"/>
    <property type="evidence" value="ECO:0007669"/>
    <property type="project" value="InterPro"/>
</dbReference>
<dbReference type="OrthoDB" id="1936278at2759"/>
<organism evidence="2 3">
    <name type="scientific">Senna tora</name>
    <dbReference type="NCBI Taxonomy" id="362788"/>
    <lineage>
        <taxon>Eukaryota</taxon>
        <taxon>Viridiplantae</taxon>
        <taxon>Streptophyta</taxon>
        <taxon>Embryophyta</taxon>
        <taxon>Tracheophyta</taxon>
        <taxon>Spermatophyta</taxon>
        <taxon>Magnoliopsida</taxon>
        <taxon>eudicotyledons</taxon>
        <taxon>Gunneridae</taxon>
        <taxon>Pentapetalae</taxon>
        <taxon>rosids</taxon>
        <taxon>fabids</taxon>
        <taxon>Fabales</taxon>
        <taxon>Fabaceae</taxon>
        <taxon>Caesalpinioideae</taxon>
        <taxon>Cassia clade</taxon>
        <taxon>Senna</taxon>
    </lineage>
</organism>
<dbReference type="InterPro" id="IPR003676">
    <property type="entry name" value="SAUR_fam"/>
</dbReference>
<dbReference type="EMBL" id="JAAIUW010000002">
    <property type="protein sequence ID" value="KAF7841686.1"/>
    <property type="molecule type" value="Genomic_DNA"/>
</dbReference>
<evidence type="ECO:0000313" key="2">
    <source>
        <dbReference type="EMBL" id="KAF7841686.1"/>
    </source>
</evidence>
<dbReference type="AlphaFoldDB" id="A0A834XBM8"/>
<dbReference type="Pfam" id="PF02519">
    <property type="entry name" value="Auxin_inducible"/>
    <property type="match status" value="1"/>
</dbReference>
<dbReference type="Proteomes" id="UP000634136">
    <property type="component" value="Unassembled WGS sequence"/>
</dbReference>
<gene>
    <name evidence="2" type="ORF">G2W53_003984</name>
</gene>
<keyword evidence="3" id="KW-1185">Reference proteome</keyword>
<dbReference type="PANTHER" id="PTHR31175">
    <property type="entry name" value="AUXIN-RESPONSIVE FAMILY PROTEIN"/>
    <property type="match status" value="1"/>
</dbReference>
<accession>A0A834XBM8</accession>
<protein>
    <submittedName>
        <fullName evidence="2">Auxin-responsive protein SAUR68-like</fullName>
    </submittedName>
</protein>
<reference evidence="2" key="1">
    <citation type="submission" date="2020-09" db="EMBL/GenBank/DDBJ databases">
        <title>Genome-Enabled Discovery of Anthraquinone Biosynthesis in Senna tora.</title>
        <authorList>
            <person name="Kang S.-H."/>
            <person name="Pandey R.P."/>
            <person name="Lee C.-M."/>
            <person name="Sim J.-S."/>
            <person name="Jeong J.-T."/>
            <person name="Choi B.-S."/>
            <person name="Jung M."/>
            <person name="Ginzburg D."/>
            <person name="Zhao K."/>
            <person name="Won S.Y."/>
            <person name="Oh T.-J."/>
            <person name="Yu Y."/>
            <person name="Kim N.-H."/>
            <person name="Lee O.R."/>
            <person name="Lee T.-H."/>
            <person name="Bashyal P."/>
            <person name="Kim T.-S."/>
            <person name="Lee W.-H."/>
            <person name="Kawkins C."/>
            <person name="Kim C.-K."/>
            <person name="Kim J.S."/>
            <person name="Ahn B.O."/>
            <person name="Rhee S.Y."/>
            <person name="Sohng J.K."/>
        </authorList>
    </citation>
    <scope>NUCLEOTIDE SEQUENCE</scope>
    <source>
        <tissue evidence="2">Leaf</tissue>
    </source>
</reference>
<sequence length="147" mass="16841">MVSAKRLVDMARKWQKMAAGKRKRITYPRRRNMDMHYSGASKGHFAVYSVDHKRFMVPLKHLSNDVFKELLKWSEEEFGLCSDGPIRLPCDGVLLEYVISLMDESVPEEIQKALINSMDTCHGVASSSALALTQYSHQHQQARIRGF</sequence>
<evidence type="ECO:0000313" key="3">
    <source>
        <dbReference type="Proteomes" id="UP000634136"/>
    </source>
</evidence>
<comment type="similarity">
    <text evidence="1">Belongs to the ARG7 family.</text>
</comment>
<dbReference type="PANTHER" id="PTHR31175:SF104">
    <property type="entry name" value="SAUR-LIKE AUXIN-RESPONSIVE FAMILY PROTEIN"/>
    <property type="match status" value="1"/>
</dbReference>
<comment type="caution">
    <text evidence="2">The sequence shown here is derived from an EMBL/GenBank/DDBJ whole genome shotgun (WGS) entry which is preliminary data.</text>
</comment>
<name>A0A834XBM8_9FABA</name>
<evidence type="ECO:0000256" key="1">
    <source>
        <dbReference type="ARBA" id="ARBA00006974"/>
    </source>
</evidence>
<proteinExistence type="inferred from homology"/>